<evidence type="ECO:0000259" key="7">
    <source>
        <dbReference type="PROSITE" id="PS50103"/>
    </source>
</evidence>
<dbReference type="RefSeq" id="XP_003879718.1">
    <property type="nucleotide sequence ID" value="XM_003879669.1"/>
</dbReference>
<evidence type="ECO:0000313" key="8">
    <source>
        <dbReference type="EMBL" id="CBZ49683.1"/>
    </source>
</evidence>
<keyword evidence="3 5" id="KW-0863">Zinc-finger</keyword>
<organism evidence="8 10">
    <name type="scientific">Neospora caninum (strain Liverpool)</name>
    <dbReference type="NCBI Taxonomy" id="572307"/>
    <lineage>
        <taxon>Eukaryota</taxon>
        <taxon>Sar</taxon>
        <taxon>Alveolata</taxon>
        <taxon>Apicomplexa</taxon>
        <taxon>Conoidasida</taxon>
        <taxon>Coccidia</taxon>
        <taxon>Eucoccidiorida</taxon>
        <taxon>Eimeriorina</taxon>
        <taxon>Sarcocystidae</taxon>
        <taxon>Neospora</taxon>
    </lineage>
</organism>
<keyword evidence="2" id="KW-0677">Repeat</keyword>
<dbReference type="EMBL" id="LN714474">
    <property type="protein sequence ID" value="CEL64267.1"/>
    <property type="molecule type" value="Genomic_DNA"/>
</dbReference>
<evidence type="ECO:0000256" key="6">
    <source>
        <dbReference type="SAM" id="MobiDB-lite"/>
    </source>
</evidence>
<feature type="region of interest" description="Disordered" evidence="6">
    <location>
        <begin position="1"/>
        <end position="208"/>
    </location>
</feature>
<feature type="domain" description="C3H1-type" evidence="7">
    <location>
        <begin position="332"/>
        <end position="360"/>
    </location>
</feature>
<dbReference type="GO" id="GO:0003729">
    <property type="term" value="F:mRNA binding"/>
    <property type="evidence" value="ECO:0007669"/>
    <property type="project" value="InterPro"/>
</dbReference>
<dbReference type="OrthoDB" id="330598at2759"/>
<sequence length="1163" mass="121858">MVGRQGEAGKSPGGGSSSETPSPATSGKVTSRASPAGGRADGDGIVHMSCGAQDHFPNVMNGRTGSACRPRHSHLEKSVAADASSQAELPRGAFNPRSVSGGASKIGRQRTRRRSKKDKAETRSEGREHGSAAATVDEKNEQTDSDPTGEVQRPASSRDGPSSHEEAGPSGKTDFLSEASTVRVREEKEAGGHIRAGARPKASTCHAETVTEFGDKNKRVAATASAEEERKGAKTVLLHGKAVESSLGHSEAPVIRVLREAGVSAATQTGGRGDSEADGDAQPSSSGEVDPRATDLDESDGDRPPASSSERRDSGDSVAGPPVRLVRAYSQYYKTKMCAYVVQGRACARDSKCVYAHSESELREPPNLEKTRLCPVFKQTGACPNKDSCAYAHSAVELRHTVTVFKTKICHMWNKGKCGAGPACRHAHGLEELKRHRQRSQQELVALSRGSQLQVNLNGAAGLQRSCQQSEEGASPVNGGKGNASSSTGESGDAHKTKEASGKRAKEDENTEAESKWDGAAPSGPSATAKGLAEKKPQASDRAALTRERRVPVTRRPAAGTEGAGQHVRAVAPGPEQSFGVSGPQRKGRAEDRKAQVALAALGMSSSQRVRDGFSQSHSHTRVQPSRQHGDSLRGYVSDREITAYRSSRDLGLVAPHNGRARDASGAAGADPFDSSGRERDAVESRGGQPTLNPLAQVLASDLRLPWIQPPPERSRPPMQRPEQVTRQVPACVPWSVSGGGNDGWRDTAEQVPAALTQYLSALLALQNADFSSQEGQNLLSVSEPYAVSGMRGRVPSMSHNQTVAPVSRTGSGGAQFQLSASRGLQQRPSNFGDPLESVSRNVQGLPSSVAQQRRAQQGALLQLLLGCRAGDFAGGSTQRMASVDESPTERLHHGPLYRETPTPRTARGFSESRSPRTWTPVPTAAGLDSVHLSSALASGRTTRTSSVPSFAVSSSTAVGLLELLARPEPGGSVQSALEPRSQDSGASFPLADGGFLGLATDGAAAVLDAASARDDGGEHAGTSPRRLLLMKGDSHLQDSVQYFLSTVAPMSSGRTTPGSSLQENPLQAPLPAEVAPGSQQGLPAMPPSTTAPTDGRFCRGSAPPVGAYFPQPASVGGRRPVPEPSTLPTVVASVPFTALPEGSGESRTDTPETPWVGKGNWC</sequence>
<reference evidence="8" key="2">
    <citation type="submission" date="2011-03" db="EMBL/GenBank/DDBJ databases">
        <title>Comparative genomics and transcriptomics of Neospora caninum and Toxoplasma gondii.</title>
        <authorList>
            <person name="Reid A.J."/>
            <person name="Sohal A."/>
            <person name="Harris D."/>
            <person name="Quail M."/>
            <person name="Sanders M."/>
            <person name="Berriman M."/>
            <person name="Wastling J.M."/>
            <person name="Pain A."/>
        </authorList>
    </citation>
    <scope>NUCLEOTIDE SEQUENCE</scope>
    <source>
        <strain evidence="8">Liverpool</strain>
    </source>
</reference>
<dbReference type="Proteomes" id="UP000007494">
    <property type="component" value="Chromosome Ia"/>
</dbReference>
<dbReference type="SMART" id="SM00356">
    <property type="entry name" value="ZnF_C3H1"/>
    <property type="match status" value="3"/>
</dbReference>
<dbReference type="InterPro" id="IPR000571">
    <property type="entry name" value="Znf_CCCH"/>
</dbReference>
<dbReference type="InterPro" id="IPR045877">
    <property type="entry name" value="ZFP36-like"/>
</dbReference>
<dbReference type="InterPro" id="IPR036855">
    <property type="entry name" value="Znf_CCCH_sf"/>
</dbReference>
<name>F0V7J2_NEOCL</name>
<dbReference type="Pfam" id="PF00642">
    <property type="entry name" value="zf-CCCH"/>
    <property type="match status" value="1"/>
</dbReference>
<feature type="region of interest" description="Disordered" evidence="6">
    <location>
        <begin position="1139"/>
        <end position="1163"/>
    </location>
</feature>
<feature type="compositionally biased region" description="Polar residues" evidence="6">
    <location>
        <begin position="604"/>
        <end position="627"/>
    </location>
</feature>
<feature type="compositionally biased region" description="Basic and acidic residues" evidence="6">
    <location>
        <begin position="492"/>
        <end position="517"/>
    </location>
</feature>
<feature type="region of interest" description="Disordered" evidence="6">
    <location>
        <begin position="879"/>
        <end position="924"/>
    </location>
</feature>
<dbReference type="GeneID" id="13440551"/>
<feature type="compositionally biased region" description="Basic and acidic residues" evidence="6">
    <location>
        <begin position="183"/>
        <end position="192"/>
    </location>
</feature>
<feature type="region of interest" description="Disordered" evidence="6">
    <location>
        <begin position="654"/>
        <end position="694"/>
    </location>
</feature>
<keyword evidence="10" id="KW-1185">Reference proteome</keyword>
<dbReference type="EMBL" id="FR823380">
    <property type="protein sequence ID" value="CBZ49683.1"/>
    <property type="molecule type" value="Genomic_DNA"/>
</dbReference>
<feature type="region of interest" description="Disordered" evidence="6">
    <location>
        <begin position="970"/>
        <end position="989"/>
    </location>
</feature>
<evidence type="ECO:0000256" key="1">
    <source>
        <dbReference type="ARBA" id="ARBA00022723"/>
    </source>
</evidence>
<dbReference type="PROSITE" id="PS50103">
    <property type="entry name" value="ZF_C3H1"/>
    <property type="match status" value="3"/>
</dbReference>
<feature type="compositionally biased region" description="Basic and acidic residues" evidence="6">
    <location>
        <begin position="118"/>
        <end position="142"/>
    </location>
</feature>
<dbReference type="VEuPathDB" id="ToxoDB:NCLIV_001710"/>
<feature type="region of interest" description="Disordered" evidence="6">
    <location>
        <begin position="1052"/>
        <end position="1080"/>
    </location>
</feature>
<gene>
    <name evidence="9" type="ORF">BN1204_001710</name>
    <name evidence="8" type="ORF">NCLIV_001710</name>
</gene>
<feature type="zinc finger region" description="C3H1-type" evidence="5">
    <location>
        <begin position="405"/>
        <end position="431"/>
    </location>
</feature>
<dbReference type="eggNOG" id="ENOG502R2DK">
    <property type="taxonomic scope" value="Eukaryota"/>
</dbReference>
<keyword evidence="4 5" id="KW-0862">Zinc</keyword>
<dbReference type="PANTHER" id="PTHR12547">
    <property type="entry name" value="CCCH ZINC FINGER/TIS11-RELATED"/>
    <property type="match status" value="1"/>
</dbReference>
<feature type="compositionally biased region" description="Basic residues" evidence="6">
    <location>
        <begin position="107"/>
        <end position="117"/>
    </location>
</feature>
<proteinExistence type="predicted"/>
<protein>
    <submittedName>
        <fullName evidence="8">Putative zinc finger (CCCH type) protein</fullName>
    </submittedName>
    <submittedName>
        <fullName evidence="9">Zinc finger (CCCH type) protein, putative</fullName>
    </submittedName>
</protein>
<feature type="compositionally biased region" description="Polar residues" evidence="6">
    <location>
        <begin position="1052"/>
        <end position="1066"/>
    </location>
</feature>
<feature type="compositionally biased region" description="Basic and acidic residues" evidence="6">
    <location>
        <begin position="532"/>
        <end position="551"/>
    </location>
</feature>
<feature type="zinc finger region" description="C3H1-type" evidence="5">
    <location>
        <begin position="368"/>
        <end position="396"/>
    </location>
</feature>
<evidence type="ECO:0000256" key="4">
    <source>
        <dbReference type="ARBA" id="ARBA00022833"/>
    </source>
</evidence>
<feature type="zinc finger region" description="C3H1-type" evidence="5">
    <location>
        <begin position="332"/>
        <end position="360"/>
    </location>
</feature>
<keyword evidence="1 5" id="KW-0479">Metal-binding</keyword>
<reference evidence="8" key="1">
    <citation type="submission" date="2011-02" db="EMBL/GenBank/DDBJ databases">
        <authorList>
            <person name="Aslett M."/>
        </authorList>
    </citation>
    <scope>NUCLEOTIDE SEQUENCE</scope>
    <source>
        <strain evidence="8">Liverpool</strain>
    </source>
</reference>
<dbReference type="Gene3D" id="4.10.1000.10">
    <property type="entry name" value="Zinc finger, CCCH-type"/>
    <property type="match status" value="3"/>
</dbReference>
<dbReference type="GO" id="GO:0008270">
    <property type="term" value="F:zinc ion binding"/>
    <property type="evidence" value="ECO:0007669"/>
    <property type="project" value="UniProtKB-KW"/>
</dbReference>
<reference evidence="10" key="3">
    <citation type="journal article" date="2012" name="PLoS Pathog.">
        <title>Comparative genomics of the apicomplexan parasites Toxoplasma gondii and Neospora caninum: Coccidia differing in host range and transmission strategy.</title>
        <authorList>
            <person name="Reid A.J."/>
            <person name="Vermont S.J."/>
            <person name="Cotton J.A."/>
            <person name="Harris D."/>
            <person name="Hill-Cawthorne G.A."/>
            <person name="Konen-Waisman S."/>
            <person name="Latham S.M."/>
            <person name="Mourier T."/>
            <person name="Norton R."/>
            <person name="Quail M.A."/>
            <person name="Sanders M."/>
            <person name="Shanmugam D."/>
            <person name="Sohal A."/>
            <person name="Wasmuth J.D."/>
            <person name="Brunk B."/>
            <person name="Grigg M.E."/>
            <person name="Howard J.C."/>
            <person name="Parkinson J."/>
            <person name="Roos D.S."/>
            <person name="Trees A.J."/>
            <person name="Berriman M."/>
            <person name="Pain A."/>
            <person name="Wastling J.M."/>
        </authorList>
    </citation>
    <scope>NUCLEOTIDE SEQUENCE [LARGE SCALE GENOMIC DNA]</scope>
    <source>
        <strain evidence="10">Liverpool</strain>
    </source>
</reference>
<feature type="domain" description="C3H1-type" evidence="7">
    <location>
        <begin position="405"/>
        <end position="431"/>
    </location>
</feature>
<evidence type="ECO:0000313" key="9">
    <source>
        <dbReference type="EMBL" id="CEL64267.1"/>
    </source>
</evidence>
<dbReference type="PANTHER" id="PTHR12547:SF18">
    <property type="entry name" value="PROTEIN TIS11"/>
    <property type="match status" value="1"/>
</dbReference>
<dbReference type="AlphaFoldDB" id="F0V7J2"/>
<feature type="region of interest" description="Disordered" evidence="6">
    <location>
        <begin position="265"/>
        <end position="321"/>
    </location>
</feature>
<dbReference type="InParanoid" id="F0V7J2"/>
<evidence type="ECO:0000256" key="3">
    <source>
        <dbReference type="ARBA" id="ARBA00022771"/>
    </source>
</evidence>
<evidence type="ECO:0000313" key="10">
    <source>
        <dbReference type="Proteomes" id="UP000007494"/>
    </source>
</evidence>
<reference evidence="9" key="4">
    <citation type="journal article" date="2015" name="PLoS ONE">
        <title>Comprehensive Evaluation of Toxoplasma gondii VEG and Neospora caninum LIV Genomes with Tachyzoite Stage Transcriptome and Proteome Defines Novel Transcript Features.</title>
        <authorList>
            <person name="Ramaprasad A."/>
            <person name="Mourier T."/>
            <person name="Naeem R."/>
            <person name="Malas T.B."/>
            <person name="Moussa E."/>
            <person name="Panigrahi A."/>
            <person name="Vermont S.J."/>
            <person name="Otto T.D."/>
            <person name="Wastling J."/>
            <person name="Pain A."/>
        </authorList>
    </citation>
    <scope>NUCLEOTIDE SEQUENCE</scope>
    <source>
        <strain evidence="9">Liverpool</strain>
    </source>
</reference>
<evidence type="ECO:0000256" key="5">
    <source>
        <dbReference type="PROSITE-ProRule" id="PRU00723"/>
    </source>
</evidence>
<feature type="compositionally biased region" description="Basic and acidic residues" evidence="6">
    <location>
        <begin position="628"/>
        <end position="638"/>
    </location>
</feature>
<feature type="region of interest" description="Disordered" evidence="6">
    <location>
        <begin position="464"/>
        <end position="638"/>
    </location>
</feature>
<feature type="compositionally biased region" description="Low complexity" evidence="6">
    <location>
        <begin position="17"/>
        <end position="27"/>
    </location>
</feature>
<feature type="domain" description="C3H1-type" evidence="7">
    <location>
        <begin position="368"/>
        <end position="396"/>
    </location>
</feature>
<accession>F0V7J2</accession>
<dbReference type="SUPFAM" id="SSF90229">
    <property type="entry name" value="CCCH zinc finger"/>
    <property type="match status" value="3"/>
</dbReference>
<dbReference type="OMA" id="CAYAHSA"/>
<evidence type="ECO:0000256" key="2">
    <source>
        <dbReference type="ARBA" id="ARBA00022737"/>
    </source>
</evidence>